<proteinExistence type="predicted"/>
<evidence type="ECO:0000313" key="1">
    <source>
        <dbReference type="EMBL" id="DAG02770.1"/>
    </source>
</evidence>
<accession>A0A8S5V7P4</accession>
<reference evidence="1" key="1">
    <citation type="journal article" date="2021" name="Proc. Natl. Acad. Sci. U.S.A.">
        <title>A Catalog of Tens of Thousands of Viruses from Human Metagenomes Reveals Hidden Associations with Chronic Diseases.</title>
        <authorList>
            <person name="Tisza M.J."/>
            <person name="Buck C.B."/>
        </authorList>
    </citation>
    <scope>NUCLEOTIDE SEQUENCE</scope>
    <source>
        <strain evidence="1">Ctiuu37</strain>
    </source>
</reference>
<organism evidence="1">
    <name type="scientific">Siphoviridae sp. ctiuu37</name>
    <dbReference type="NCBI Taxonomy" id="2825628"/>
    <lineage>
        <taxon>Viruses</taxon>
        <taxon>Duplodnaviria</taxon>
        <taxon>Heunggongvirae</taxon>
        <taxon>Uroviricota</taxon>
        <taxon>Caudoviricetes</taxon>
    </lineage>
</organism>
<name>A0A8S5V7P4_9CAUD</name>
<sequence length="92" mass="10270">MEAEALKVQNVIAVMAGVAGTWTYFAGVEQWKPSQMAAGLGIAAAGWAVKRIWETIAERKEEEEERIERHKDEVFSTWLNTGAMGGENVRFK</sequence>
<dbReference type="EMBL" id="BK016214">
    <property type="protein sequence ID" value="DAG02770.1"/>
    <property type="molecule type" value="Genomic_DNA"/>
</dbReference>
<protein>
    <submittedName>
        <fullName evidence="1">Uncharacterized protein</fullName>
    </submittedName>
</protein>